<feature type="active site" evidence="10 11">
    <location>
        <position position="142"/>
    </location>
</feature>
<evidence type="ECO:0000256" key="10">
    <source>
        <dbReference type="HAMAP-Rule" id="MF_00595"/>
    </source>
</evidence>
<evidence type="ECO:0000256" key="8">
    <source>
        <dbReference type="ARBA" id="ARBA00023300"/>
    </source>
</evidence>
<comment type="subunit">
    <text evidence="10">Homotetramer.</text>
</comment>
<dbReference type="RefSeq" id="WP_407988750.1">
    <property type="nucleotide sequence ID" value="NZ_AP035881.2"/>
</dbReference>
<dbReference type="InterPro" id="IPR021135">
    <property type="entry name" value="PEP_COase"/>
</dbReference>
<dbReference type="PANTHER" id="PTHR30523:SF6">
    <property type="entry name" value="PHOSPHOENOLPYRUVATE CARBOXYLASE"/>
    <property type="match status" value="1"/>
</dbReference>
<dbReference type="GO" id="GO:0005829">
    <property type="term" value="C:cytosol"/>
    <property type="evidence" value="ECO:0007669"/>
    <property type="project" value="TreeGrafter"/>
</dbReference>
<dbReference type="InterPro" id="IPR022805">
    <property type="entry name" value="PEP_COase_bac/pln-type"/>
</dbReference>
<dbReference type="GO" id="GO:0000287">
    <property type="term" value="F:magnesium ion binding"/>
    <property type="evidence" value="ECO:0007669"/>
    <property type="project" value="UniProtKB-UniRule"/>
</dbReference>
<dbReference type="SUPFAM" id="SSF51621">
    <property type="entry name" value="Phosphoenolpyruvate/pyruvate domain"/>
    <property type="match status" value="1"/>
</dbReference>
<dbReference type="EMBL" id="AP035881">
    <property type="protein sequence ID" value="BFP46334.1"/>
    <property type="molecule type" value="Genomic_DNA"/>
</dbReference>
<evidence type="ECO:0000256" key="7">
    <source>
        <dbReference type="ARBA" id="ARBA00023239"/>
    </source>
</evidence>
<proteinExistence type="inferred from homology"/>
<evidence type="ECO:0000256" key="12">
    <source>
        <dbReference type="PROSITE-ProRule" id="PRU10112"/>
    </source>
</evidence>
<evidence type="ECO:0000256" key="9">
    <source>
        <dbReference type="ARBA" id="ARBA00048995"/>
    </source>
</evidence>
<comment type="cofactor">
    <cofactor evidence="1 10">
        <name>Mg(2+)</name>
        <dbReference type="ChEBI" id="CHEBI:18420"/>
    </cofactor>
</comment>
<comment type="similarity">
    <text evidence="3 10">Belongs to the PEPCase type 1 family.</text>
</comment>
<feature type="active site" evidence="10 12">
    <location>
        <position position="589"/>
    </location>
</feature>
<dbReference type="PROSITE" id="PS00781">
    <property type="entry name" value="PEPCASE_1"/>
    <property type="match status" value="1"/>
</dbReference>
<protein>
    <recommendedName>
        <fullName evidence="5 10">Phosphoenolpyruvate carboxylase</fullName>
        <shortName evidence="10">PEPC</shortName>
        <shortName evidence="10">PEPCase</shortName>
        <ecNumber evidence="4 10">4.1.1.31</ecNumber>
    </recommendedName>
</protein>
<accession>A0AB33JYB5</accession>
<gene>
    <name evidence="10 13" type="primary">ppc</name>
    <name evidence="13" type="ORF">KCMC57_27020</name>
</gene>
<dbReference type="PANTHER" id="PTHR30523">
    <property type="entry name" value="PHOSPHOENOLPYRUVATE CARBOXYLASE"/>
    <property type="match status" value="1"/>
</dbReference>
<keyword evidence="7 10" id="KW-0456">Lyase</keyword>
<dbReference type="EC" id="4.1.1.31" evidence="4 10"/>
<comment type="catalytic activity">
    <reaction evidence="9 10">
        <text>oxaloacetate + phosphate = phosphoenolpyruvate + hydrogencarbonate</text>
        <dbReference type="Rhea" id="RHEA:28370"/>
        <dbReference type="ChEBI" id="CHEBI:16452"/>
        <dbReference type="ChEBI" id="CHEBI:17544"/>
        <dbReference type="ChEBI" id="CHEBI:43474"/>
        <dbReference type="ChEBI" id="CHEBI:58702"/>
        <dbReference type="EC" id="4.1.1.31"/>
    </reaction>
</comment>
<evidence type="ECO:0000256" key="5">
    <source>
        <dbReference type="ARBA" id="ARBA00022419"/>
    </source>
</evidence>
<dbReference type="PRINTS" id="PR00150">
    <property type="entry name" value="PEPCARBXLASE"/>
</dbReference>
<evidence type="ECO:0000256" key="11">
    <source>
        <dbReference type="PROSITE-ProRule" id="PRU10111"/>
    </source>
</evidence>
<dbReference type="InterPro" id="IPR015813">
    <property type="entry name" value="Pyrv/PenolPyrv_kinase-like_dom"/>
</dbReference>
<dbReference type="GO" id="GO:0006099">
    <property type="term" value="P:tricarboxylic acid cycle"/>
    <property type="evidence" value="ECO:0007669"/>
    <property type="project" value="InterPro"/>
</dbReference>
<reference evidence="13" key="1">
    <citation type="submission" date="2024-07" db="EMBL/GenBank/DDBJ databases">
        <title>Complete genome sequences of cellulolytic bacteria, Kitasatospora sp. CMC57 and Streptomyces sp. CMC78, isolated from Japanese agricultural soil.</title>
        <authorList>
            <person name="Hashimoto T."/>
            <person name="Ito M."/>
            <person name="Iwamoto M."/>
            <person name="Fukahori D."/>
            <person name="Shoda T."/>
            <person name="Sakoda M."/>
            <person name="Morohoshi T."/>
            <person name="Mitsuboshi M."/>
            <person name="Nishizawa T."/>
        </authorList>
    </citation>
    <scope>NUCLEOTIDE SEQUENCE</scope>
    <source>
        <strain evidence="13">CMC57</strain>
    </source>
</reference>
<sequence>MTAPVPTPAESPTPIADNAALRADIRRLGDLLGETLVRQEGAELLGLVEQVRLLSRTDGEATAELLAGIDLETAAKLVRAFSTYFHLANVTEQVHRGREFATRRAREGSLLAQTADQLADADPKHLADTLANLAVRPVFTAHPTEAARRSVLNKLRRIGELLERIHREHAASGLSTTDPARHSSAKRQADRRLAEVIDLLWQTDELRIARPEPADEARNAVYYLDELYRDAVPEVLEELHEELARVGLSLPEGVRPLTFGTWIGGDRDGNPNVTPQVTWDVLNLQHEYGIKDALAAVDDLRNSLSTSVRLAGASEELLASLDADLRLLPELSPRYKRMNAEEPYRLKATCVRLKLENTRERLATGTPHTPGRDYLGTRELVADLKLIQDSLRAHRGELIADGRLARAIRTVEAFGLQLATMDVREHAEAHHHALGQLFDRLGEEAWRYADMPREYRQKLLAKELRSRRPLAPTPAPLDAAGTKTLGVFNTIREGFERFGDEIVESYIISMCQGADDVFAATVLAREAGLIDLHAGIAKIGIVPLLETTDELQEADRILDEMLSDPSYRLLVSLRGDIQEVMLGYSDSSKFGGITTSQWEIHRAQRRLRDVAHRYGIRLRLFHGRGGTVGRGGGPSHEAILAQPWGTLEGEIKVTEQGEVISDKYLLPSLARENLELTISATLAASALHTAPRQAPEELARWDQVMDQVSEAAHTAYRGLVEQEDLPKYFFAATPVDQLASLHLGSRPSRRPDSGAGLDGLRAIPWVFGWTQSRQIVPGWYGVGSGLAAARKAGLGDVLAEMHGQWHFFQNFLSNVAMTLAKTDLRIARHYVEQLVPAELHHVFDQIVAEHELTLQEVLRLTGESELLEHNEVLKQTFTVRDAYLDPISYLQVALLRHQREQVAQGREEDPLRARALLLTVNGIAAGLRNTG</sequence>
<dbReference type="AlphaFoldDB" id="A0AB33JYB5"/>
<dbReference type="GO" id="GO:0008964">
    <property type="term" value="F:phosphoenolpyruvate carboxylase activity"/>
    <property type="evidence" value="ECO:0007669"/>
    <property type="project" value="UniProtKB-UniRule"/>
</dbReference>
<comment type="function">
    <text evidence="2 10">Forms oxaloacetate, a four-carbon dicarboxylic acid source for the tricarboxylic acid cycle.</text>
</comment>
<evidence type="ECO:0000256" key="3">
    <source>
        <dbReference type="ARBA" id="ARBA00008346"/>
    </source>
</evidence>
<evidence type="ECO:0000256" key="4">
    <source>
        <dbReference type="ARBA" id="ARBA00012305"/>
    </source>
</evidence>
<evidence type="ECO:0000256" key="1">
    <source>
        <dbReference type="ARBA" id="ARBA00001946"/>
    </source>
</evidence>
<dbReference type="GO" id="GO:0015977">
    <property type="term" value="P:carbon fixation"/>
    <property type="evidence" value="ECO:0007669"/>
    <property type="project" value="UniProtKB-UniRule"/>
</dbReference>
<dbReference type="GO" id="GO:0006107">
    <property type="term" value="P:oxaloacetate metabolic process"/>
    <property type="evidence" value="ECO:0007669"/>
    <property type="project" value="UniProtKB-UniRule"/>
</dbReference>
<dbReference type="InterPro" id="IPR018129">
    <property type="entry name" value="PEP_COase_Lys_AS"/>
</dbReference>
<name>A0AB33JYB5_9ACTN</name>
<keyword evidence="8 10" id="KW-0120">Carbon dioxide fixation</keyword>
<organism evidence="13">
    <name type="scientific">Kitasatospora sp. CMC57</name>
    <dbReference type="NCBI Taxonomy" id="3231513"/>
    <lineage>
        <taxon>Bacteria</taxon>
        <taxon>Bacillati</taxon>
        <taxon>Actinomycetota</taxon>
        <taxon>Actinomycetes</taxon>
        <taxon>Kitasatosporales</taxon>
        <taxon>Streptomycetaceae</taxon>
        <taxon>Kitasatospora</taxon>
    </lineage>
</organism>
<evidence type="ECO:0000256" key="2">
    <source>
        <dbReference type="ARBA" id="ARBA00003670"/>
    </source>
</evidence>
<dbReference type="Pfam" id="PF00311">
    <property type="entry name" value="PEPcase"/>
    <property type="match status" value="1"/>
</dbReference>
<evidence type="ECO:0000313" key="13">
    <source>
        <dbReference type="EMBL" id="BFP46334.1"/>
    </source>
</evidence>
<dbReference type="PROSITE" id="PS00393">
    <property type="entry name" value="PEPCASE_2"/>
    <property type="match status" value="1"/>
</dbReference>
<evidence type="ECO:0000256" key="6">
    <source>
        <dbReference type="ARBA" id="ARBA00022842"/>
    </source>
</evidence>
<dbReference type="HAMAP" id="MF_00595">
    <property type="entry name" value="PEPcase_type1"/>
    <property type="match status" value="1"/>
</dbReference>
<dbReference type="NCBIfam" id="NF000584">
    <property type="entry name" value="PRK00009.1"/>
    <property type="match status" value="1"/>
</dbReference>
<keyword evidence="6 10" id="KW-0460">Magnesium</keyword>
<dbReference type="InterPro" id="IPR033129">
    <property type="entry name" value="PEPCASE_His_AS"/>
</dbReference>
<dbReference type="Gene3D" id="1.20.1440.90">
    <property type="entry name" value="Phosphoenolpyruvate/pyruvate domain"/>
    <property type="match status" value="1"/>
</dbReference>